<accession>A0ABR2UXF9</accession>
<dbReference type="Gene3D" id="1.10.10.2170">
    <property type="match status" value="1"/>
</dbReference>
<evidence type="ECO:0000256" key="1">
    <source>
        <dbReference type="ARBA" id="ARBA00010467"/>
    </source>
</evidence>
<dbReference type="CDD" id="cd16100">
    <property type="entry name" value="ARID"/>
    <property type="match status" value="1"/>
</dbReference>
<evidence type="ECO:0000256" key="7">
    <source>
        <dbReference type="ARBA" id="ARBA00023242"/>
    </source>
</evidence>
<protein>
    <recommendedName>
        <fullName evidence="8">DNA-binding protein RAP1</fullName>
    </recommendedName>
</protein>
<dbReference type="SMART" id="SM00501">
    <property type="entry name" value="BRIGHT"/>
    <property type="match status" value="1"/>
</dbReference>
<feature type="domain" description="ARID" evidence="10">
    <location>
        <begin position="436"/>
        <end position="530"/>
    </location>
</feature>
<feature type="region of interest" description="Disordered" evidence="9">
    <location>
        <begin position="536"/>
        <end position="653"/>
    </location>
</feature>
<dbReference type="InterPro" id="IPR001606">
    <property type="entry name" value="ARID_dom"/>
</dbReference>
<feature type="compositionally biased region" description="Polar residues" evidence="9">
    <location>
        <begin position="562"/>
        <end position="576"/>
    </location>
</feature>
<keyword evidence="7 8" id="KW-0539">Nucleus</keyword>
<dbReference type="InterPro" id="IPR021661">
    <property type="entry name" value="Rap1_C"/>
</dbReference>
<keyword evidence="6" id="KW-0804">Transcription</keyword>
<feature type="compositionally biased region" description="Polar residues" evidence="9">
    <location>
        <begin position="612"/>
        <end position="623"/>
    </location>
</feature>
<evidence type="ECO:0000313" key="12">
    <source>
        <dbReference type="Proteomes" id="UP001408356"/>
    </source>
</evidence>
<dbReference type="CDD" id="cd11655">
    <property type="entry name" value="rap1_myb-like"/>
    <property type="match status" value="2"/>
</dbReference>
<dbReference type="Pfam" id="PF01388">
    <property type="entry name" value="ARID"/>
    <property type="match status" value="1"/>
</dbReference>
<dbReference type="InterPro" id="IPR039595">
    <property type="entry name" value="TE2IP/Rap1"/>
</dbReference>
<evidence type="ECO:0000256" key="9">
    <source>
        <dbReference type="SAM" id="MobiDB-lite"/>
    </source>
</evidence>
<feature type="region of interest" description="Disordered" evidence="9">
    <location>
        <begin position="208"/>
        <end position="244"/>
    </location>
</feature>
<dbReference type="InterPro" id="IPR009057">
    <property type="entry name" value="Homeodomain-like_sf"/>
</dbReference>
<keyword evidence="12" id="KW-1185">Reference proteome</keyword>
<comment type="similarity">
    <text evidence="1 8">Belongs to the RAP1 family.</text>
</comment>
<keyword evidence="2 8" id="KW-0158">Chromosome</keyword>
<comment type="function">
    <text evidence="8">Involved in the regulation of telomere length, clustering and has a specific role in telomere position effect (TPE).</text>
</comment>
<feature type="region of interest" description="Disordered" evidence="9">
    <location>
        <begin position="296"/>
        <end position="359"/>
    </location>
</feature>
<keyword evidence="5" id="KW-0010">Activator</keyword>
<dbReference type="Pfam" id="PF08914">
    <property type="entry name" value="Myb_Rap1"/>
    <property type="match status" value="2"/>
</dbReference>
<dbReference type="Proteomes" id="UP001408356">
    <property type="component" value="Unassembled WGS sequence"/>
</dbReference>
<sequence length="940" mass="105800">MPAPIVYEGQIQGHGGTLFKDMKFWVAHRVPLRSTWIQDIQVLHNLAQPPNHANETQNNGGSVVQLDKHADFLIADHARKDVPAGSYSWKWIEDSVKGGKLLDKKDFLIGTPGNETRPVGSVQQKSTRTPFTKADDLLLGRFVTKYEREGIAVSGNVIYKQLEAKYPHHTYQSWRDRWVKKLQFLLRPEVPDGSPSPPAEVVPSAISAPSQLAPPAPTPTPQSSRPEHVKTDSPKKKTRAKFTPEEDALLLQYVEEMKANGQGASGKKAYENFAADFPQHTWQAWRDRYLKQLRPRESREDGEATPQPPPVRGNIQSEVTPKAAQPHDSVIPPVQQDDSSTSQPGHRSPVAPEIRQDLRQVDVNPEPREDEEQQLVDSQINGEVENVDVHDEEAVATLGPSEAGLERDASPGTSSVPNQELVSSGSETTQSQPMPVKTREQFYALLRVFLEEESHLVQQQFKVWPTIQGLTFELWDLWTNVQAQKVEPAERDWQQIAEELGYNWVALPSAPDEVRHCYETHLSRFEDAVASLVDVDSGNEAESQSEEEETELPQSRFPGLPTSHNTLSDGQFNSSPPKQPSLKRAHDSAMSSGLVYPESSRKRPKFGRDSEIPSTPDTKNGTSRLRPPVSAAVSPHDRRYHALPGSSQPLRGNVQADLADKEDEEMHDQDQNLFALPKSMNATIEPETQDFRFETQVVDDLQEETQPEVTPSQQLMSDIDAEERRQQLNLVSPTPKRFAKSPFLADDDDEEVVTPKPRYGKGPNTLLPQTEIQTLKRRSLPPSYRRDTSSSVPAHKTAPGPTRSDRQASTMHQERSLSLPRPPVKRRSKAEELGEVVEYWMSLGYSHDIARRSLEATTWEPGLAGRIMQLLKDGNPMPTNWEGVWTPRDDDSLRLVDSAKLPRDEKEARKRARAADRIRDKHGEERLDLRRKWLAVKAEL</sequence>
<dbReference type="SMART" id="SM01014">
    <property type="entry name" value="ARID"/>
    <property type="match status" value="1"/>
</dbReference>
<organism evidence="11 12">
    <name type="scientific">Seiridium unicorne</name>
    <dbReference type="NCBI Taxonomy" id="138068"/>
    <lineage>
        <taxon>Eukaryota</taxon>
        <taxon>Fungi</taxon>
        <taxon>Dikarya</taxon>
        <taxon>Ascomycota</taxon>
        <taxon>Pezizomycotina</taxon>
        <taxon>Sordariomycetes</taxon>
        <taxon>Xylariomycetidae</taxon>
        <taxon>Amphisphaeriales</taxon>
        <taxon>Sporocadaceae</taxon>
        <taxon>Seiridium</taxon>
    </lineage>
</organism>
<feature type="compositionally biased region" description="Polar residues" evidence="9">
    <location>
        <begin position="411"/>
        <end position="433"/>
    </location>
</feature>
<feature type="region of interest" description="Disordered" evidence="9">
    <location>
        <begin position="399"/>
        <end position="434"/>
    </location>
</feature>
<dbReference type="InterPro" id="IPR036431">
    <property type="entry name" value="ARID_dom_sf"/>
</dbReference>
<dbReference type="Pfam" id="PF11626">
    <property type="entry name" value="Rap1_C"/>
    <property type="match status" value="1"/>
</dbReference>
<evidence type="ECO:0000256" key="5">
    <source>
        <dbReference type="ARBA" id="ARBA00023159"/>
    </source>
</evidence>
<comment type="caution">
    <text evidence="11">The sequence shown here is derived from an EMBL/GenBank/DDBJ whole genome shotgun (WGS) entry which is preliminary data.</text>
</comment>
<feature type="compositionally biased region" description="Basic and acidic residues" evidence="9">
    <location>
        <begin position="225"/>
        <end position="235"/>
    </location>
</feature>
<gene>
    <name evidence="11" type="ORF">SUNI508_07348</name>
</gene>
<reference evidence="11 12" key="1">
    <citation type="journal article" date="2024" name="J. Plant Pathol.">
        <title>Sequence and assembly of the genome of Seiridium unicorne, isolate CBS 538.82, causal agent of cypress canker disease.</title>
        <authorList>
            <person name="Scali E."/>
            <person name="Rocca G.D."/>
            <person name="Danti R."/>
            <person name="Garbelotto M."/>
            <person name="Barberini S."/>
            <person name="Baroncelli R."/>
            <person name="Emiliani G."/>
        </authorList>
    </citation>
    <scope>NUCLEOTIDE SEQUENCE [LARGE SCALE GENOMIC DNA]</scope>
    <source>
        <strain evidence="11 12">BM-138-508</strain>
    </source>
</reference>
<comment type="subcellular location">
    <subcellularLocation>
        <location evidence="8">Nucleus</location>
    </subcellularLocation>
    <subcellularLocation>
        <location evidence="8">Chromosome</location>
        <location evidence="8">Telomere</location>
    </subcellularLocation>
</comment>
<name>A0ABR2UXF9_9PEZI</name>
<dbReference type="InterPro" id="IPR015010">
    <property type="entry name" value="TERF2IP_Myb"/>
</dbReference>
<comment type="subunit">
    <text evidence="8">Homodimer.</text>
</comment>
<keyword evidence="3 8" id="KW-0779">Telomere</keyword>
<evidence type="ECO:0000259" key="10">
    <source>
        <dbReference type="PROSITE" id="PS51011"/>
    </source>
</evidence>
<evidence type="ECO:0000256" key="2">
    <source>
        <dbReference type="ARBA" id="ARBA00022454"/>
    </source>
</evidence>
<evidence type="ECO:0000313" key="11">
    <source>
        <dbReference type="EMBL" id="KAK9419373.1"/>
    </source>
</evidence>
<evidence type="ECO:0000256" key="6">
    <source>
        <dbReference type="ARBA" id="ARBA00023163"/>
    </source>
</evidence>
<feature type="compositionally biased region" description="Acidic residues" evidence="9">
    <location>
        <begin position="537"/>
        <end position="551"/>
    </location>
</feature>
<dbReference type="PROSITE" id="PS51011">
    <property type="entry name" value="ARID"/>
    <property type="match status" value="1"/>
</dbReference>
<dbReference type="SUPFAM" id="SSF46774">
    <property type="entry name" value="ARID-like"/>
    <property type="match status" value="1"/>
</dbReference>
<dbReference type="InterPro" id="IPR038104">
    <property type="entry name" value="Rap1_C_sf"/>
</dbReference>
<dbReference type="SUPFAM" id="SSF46689">
    <property type="entry name" value="Homeodomain-like"/>
    <property type="match status" value="2"/>
</dbReference>
<keyword evidence="4" id="KW-0805">Transcription regulation</keyword>
<evidence type="ECO:0000256" key="4">
    <source>
        <dbReference type="ARBA" id="ARBA00023015"/>
    </source>
</evidence>
<evidence type="ECO:0000256" key="3">
    <source>
        <dbReference type="ARBA" id="ARBA00022895"/>
    </source>
</evidence>
<dbReference type="PANTHER" id="PTHR16466">
    <property type="entry name" value="TELOMERE REPEAT-BINDING FACTOR 2-INTERACTING PROTEIN 1"/>
    <property type="match status" value="1"/>
</dbReference>
<proteinExistence type="inferred from homology"/>
<evidence type="ECO:0000256" key="8">
    <source>
        <dbReference type="RuleBase" id="RU367107"/>
    </source>
</evidence>
<dbReference type="Gene3D" id="1.10.150.60">
    <property type="entry name" value="ARID DNA-binding domain"/>
    <property type="match status" value="1"/>
</dbReference>
<dbReference type="Gene3D" id="1.10.10.60">
    <property type="entry name" value="Homeodomain-like"/>
    <property type="match status" value="2"/>
</dbReference>
<feature type="compositionally biased region" description="Polar residues" evidence="9">
    <location>
        <begin position="336"/>
        <end position="345"/>
    </location>
</feature>
<dbReference type="EMBL" id="JARVKF010000320">
    <property type="protein sequence ID" value="KAK9419373.1"/>
    <property type="molecule type" value="Genomic_DNA"/>
</dbReference>
<feature type="region of interest" description="Disordered" evidence="9">
    <location>
        <begin position="736"/>
        <end position="829"/>
    </location>
</feature>
<dbReference type="PANTHER" id="PTHR16466:SF6">
    <property type="entry name" value="TELOMERIC REPEAT-BINDING FACTOR 2-INTERACTING PROTEIN 1"/>
    <property type="match status" value="1"/>
</dbReference>